<proteinExistence type="inferred from homology"/>
<evidence type="ECO:0000256" key="4">
    <source>
        <dbReference type="ARBA" id="ARBA00022630"/>
    </source>
</evidence>
<dbReference type="InterPro" id="IPR036188">
    <property type="entry name" value="FAD/NAD-bd_sf"/>
</dbReference>
<organism evidence="9 10">
    <name type="scientific">Taxus chinensis</name>
    <name type="common">Chinese yew</name>
    <name type="synonym">Taxus wallichiana var. chinensis</name>
    <dbReference type="NCBI Taxonomy" id="29808"/>
    <lineage>
        <taxon>Eukaryota</taxon>
        <taxon>Viridiplantae</taxon>
        <taxon>Streptophyta</taxon>
        <taxon>Embryophyta</taxon>
        <taxon>Tracheophyta</taxon>
        <taxon>Spermatophyta</taxon>
        <taxon>Pinopsida</taxon>
        <taxon>Pinidae</taxon>
        <taxon>Conifers II</taxon>
        <taxon>Cupressales</taxon>
        <taxon>Taxaceae</taxon>
        <taxon>Taxus</taxon>
    </lineage>
</organism>
<dbReference type="Pfam" id="PF01593">
    <property type="entry name" value="Amino_oxidase"/>
    <property type="match status" value="2"/>
</dbReference>
<evidence type="ECO:0000256" key="2">
    <source>
        <dbReference type="ARBA" id="ARBA00004723"/>
    </source>
</evidence>
<feature type="domain" description="Amine oxidase" evidence="8">
    <location>
        <begin position="22"/>
        <end position="97"/>
    </location>
</feature>
<dbReference type="PANTHER" id="PTHR10742">
    <property type="entry name" value="FLAVIN MONOAMINE OXIDASE"/>
    <property type="match status" value="1"/>
</dbReference>
<dbReference type="SUPFAM" id="SSF54373">
    <property type="entry name" value="FAD-linked reductases, C-terminal domain"/>
    <property type="match status" value="1"/>
</dbReference>
<dbReference type="AlphaFoldDB" id="A0AA38FFJ3"/>
<dbReference type="Gene3D" id="3.50.50.60">
    <property type="entry name" value="FAD/NAD(P)-binding domain"/>
    <property type="match status" value="1"/>
</dbReference>
<comment type="cofactor">
    <cofactor evidence="1">
        <name>FAD</name>
        <dbReference type="ChEBI" id="CHEBI:57692"/>
    </cofactor>
</comment>
<evidence type="ECO:0000256" key="5">
    <source>
        <dbReference type="ARBA" id="ARBA00022827"/>
    </source>
</evidence>
<evidence type="ECO:0000313" key="9">
    <source>
        <dbReference type="EMBL" id="KAH9299336.1"/>
    </source>
</evidence>
<evidence type="ECO:0000256" key="7">
    <source>
        <dbReference type="PIRSR" id="PIRSR601613-1"/>
    </source>
</evidence>
<dbReference type="InterPro" id="IPR050281">
    <property type="entry name" value="Flavin_monoamine_oxidase"/>
</dbReference>
<feature type="binding site" evidence="7">
    <location>
        <position position="23"/>
    </location>
    <ligand>
        <name>FAD</name>
        <dbReference type="ChEBI" id="CHEBI:57692"/>
    </ligand>
</feature>
<comment type="caution">
    <text evidence="9">The sequence shown here is derived from an EMBL/GenBank/DDBJ whole genome shotgun (WGS) entry which is preliminary data.</text>
</comment>
<dbReference type="GO" id="GO:0046592">
    <property type="term" value="F:polyamine oxidase activity"/>
    <property type="evidence" value="ECO:0007669"/>
    <property type="project" value="UniProtKB-ARBA"/>
</dbReference>
<dbReference type="GO" id="GO:0050660">
    <property type="term" value="F:flavin adenine dinucleotide binding"/>
    <property type="evidence" value="ECO:0007669"/>
    <property type="project" value="UniProtKB-ARBA"/>
</dbReference>
<evidence type="ECO:0000313" key="10">
    <source>
        <dbReference type="Proteomes" id="UP000824469"/>
    </source>
</evidence>
<gene>
    <name evidence="9" type="ORF">KI387_031018</name>
</gene>
<dbReference type="InterPro" id="IPR002937">
    <property type="entry name" value="Amino_oxidase"/>
</dbReference>
<keyword evidence="4" id="KW-0285">Flavoprotein</keyword>
<feature type="domain" description="Amine oxidase" evidence="8">
    <location>
        <begin position="175"/>
        <end position="437"/>
    </location>
</feature>
<feature type="binding site" evidence="7">
    <location>
        <begin position="43"/>
        <end position="44"/>
    </location>
    <ligand>
        <name>FAD</name>
        <dbReference type="ChEBI" id="CHEBI:57692"/>
    </ligand>
</feature>
<dbReference type="SUPFAM" id="SSF51905">
    <property type="entry name" value="FAD/NAD(P)-binding domain"/>
    <property type="match status" value="1"/>
</dbReference>
<evidence type="ECO:0000256" key="3">
    <source>
        <dbReference type="ARBA" id="ARBA00005995"/>
    </source>
</evidence>
<keyword evidence="10" id="KW-1185">Reference proteome</keyword>
<dbReference type="OMA" id="EAQAVDW"/>
<dbReference type="Gene3D" id="3.90.660.10">
    <property type="match status" value="1"/>
</dbReference>
<name>A0AA38FFJ3_TAXCH</name>
<dbReference type="FunFam" id="3.90.660.10:FF:000012">
    <property type="entry name" value="Polyamine oxidase 1"/>
    <property type="match status" value="1"/>
</dbReference>
<feature type="non-terminal residue" evidence="9">
    <location>
        <position position="453"/>
    </location>
</feature>
<dbReference type="PANTHER" id="PTHR10742:SF368">
    <property type="entry name" value="POLYAMINE OXIDASE 1"/>
    <property type="match status" value="1"/>
</dbReference>
<reference evidence="9 10" key="1">
    <citation type="journal article" date="2021" name="Nat. Plants">
        <title>The Taxus genome provides insights into paclitaxel biosynthesis.</title>
        <authorList>
            <person name="Xiong X."/>
            <person name="Gou J."/>
            <person name="Liao Q."/>
            <person name="Li Y."/>
            <person name="Zhou Q."/>
            <person name="Bi G."/>
            <person name="Li C."/>
            <person name="Du R."/>
            <person name="Wang X."/>
            <person name="Sun T."/>
            <person name="Guo L."/>
            <person name="Liang H."/>
            <person name="Lu P."/>
            <person name="Wu Y."/>
            <person name="Zhang Z."/>
            <person name="Ro D.K."/>
            <person name="Shang Y."/>
            <person name="Huang S."/>
            <person name="Yan J."/>
        </authorList>
    </citation>
    <scope>NUCLEOTIDE SEQUENCE [LARGE SCALE GENOMIC DNA]</scope>
    <source>
        <strain evidence="9">Ta-2019</strain>
    </source>
</reference>
<keyword evidence="5" id="KW-0274">FAD</keyword>
<accession>A0AA38FFJ3</accession>
<keyword evidence="6" id="KW-0560">Oxidoreductase</keyword>
<dbReference type="GO" id="GO:0006598">
    <property type="term" value="P:polyamine catabolic process"/>
    <property type="evidence" value="ECO:0007669"/>
    <property type="project" value="TreeGrafter"/>
</dbReference>
<evidence type="ECO:0000256" key="6">
    <source>
        <dbReference type="ARBA" id="ARBA00023002"/>
    </source>
</evidence>
<dbReference type="Proteomes" id="UP000824469">
    <property type="component" value="Unassembled WGS sequence"/>
</dbReference>
<dbReference type="InterPro" id="IPR001613">
    <property type="entry name" value="Flavin_amine_oxidase"/>
</dbReference>
<dbReference type="PRINTS" id="PR00757">
    <property type="entry name" value="AMINEOXDASEF"/>
</dbReference>
<dbReference type="EMBL" id="JAHRHJ020000010">
    <property type="protein sequence ID" value="KAH9299336.1"/>
    <property type="molecule type" value="Genomic_DNA"/>
</dbReference>
<evidence type="ECO:0000256" key="1">
    <source>
        <dbReference type="ARBA" id="ARBA00001974"/>
    </source>
</evidence>
<comment type="similarity">
    <text evidence="3">Belongs to the flavin monoamine oxidase family.</text>
</comment>
<comment type="pathway">
    <text evidence="2">Amine and polyamine degradation; spermine degradation.</text>
</comment>
<sequence>VFVNFCGMEFSSTNVIIVGAGISGIMAAKVLTENGVKDFIILEATDRIGGRLSKCQFGKQTVEIGAGWIHGVGGSKQNPIWELAKQQSLRTCHSDYSNIIFNIYDQSGALVPNSEAAASYKKAVETANCDLANMSKGQADASSPSRLVGSTPTQLAIDYILHDFEMADVEPIPTYTEFGASEYLVADERGYDYLLHKLAQQFLSTENGRIVDSRLKLHKVVREIQYAKKAVRVKTEDGSVYTGKYAMVSVSLGVLQSDLINFTPPLPRWKMDSFQNCEFRIYTKIFLKFPYKFWPSESGTEFFLYADEKRGYYTFWQHMEIAYPGSNILVVTVTNEESKRIEVQSDEKTKEEAMAVLRKIFGKDIPEAQDILVPRWWKNRFQCGSYTNYPIFVNFNHFQAIRAPIGPVFFTGEHTSEKFNGYVHGGYFSGIDTANMVIEAMKKKKQNGKFQAS</sequence>
<feature type="binding site" evidence="7">
    <location>
        <position position="221"/>
    </location>
    <ligand>
        <name>FAD</name>
        <dbReference type="ChEBI" id="CHEBI:57692"/>
    </ligand>
</feature>
<protein>
    <recommendedName>
        <fullName evidence="8">Amine oxidase domain-containing protein</fullName>
    </recommendedName>
</protein>
<evidence type="ECO:0000259" key="8">
    <source>
        <dbReference type="Pfam" id="PF01593"/>
    </source>
</evidence>